<dbReference type="Proteomes" id="UP000828390">
    <property type="component" value="Unassembled WGS sequence"/>
</dbReference>
<evidence type="ECO:0000313" key="3">
    <source>
        <dbReference type="Proteomes" id="UP000828390"/>
    </source>
</evidence>
<evidence type="ECO:0008006" key="4">
    <source>
        <dbReference type="Google" id="ProtNLM"/>
    </source>
</evidence>
<dbReference type="AlphaFoldDB" id="A0A9D4HN32"/>
<sequence>MSAILFIFGVVILILMIIRLINGRCEQQERFSSRTENSSQPNGSVMQHGHSTNAIVPHRVNTTSNVSSSQHVTGCGFQVRHFTGCGCLVNPIRLSSTVERIDDSQEK</sequence>
<dbReference type="EMBL" id="JAIWYP010000012">
    <property type="protein sequence ID" value="KAH3726642.1"/>
    <property type="molecule type" value="Genomic_DNA"/>
</dbReference>
<evidence type="ECO:0000313" key="2">
    <source>
        <dbReference type="EMBL" id="KAH3726642.1"/>
    </source>
</evidence>
<gene>
    <name evidence="2" type="ORF">DPMN_052510</name>
</gene>
<protein>
    <recommendedName>
        <fullName evidence="4">Secreted protein</fullName>
    </recommendedName>
</protein>
<accession>A0A9D4HN32</accession>
<reference evidence="2" key="2">
    <citation type="submission" date="2020-11" db="EMBL/GenBank/DDBJ databases">
        <authorList>
            <person name="McCartney M.A."/>
            <person name="Auch B."/>
            <person name="Kono T."/>
            <person name="Mallez S."/>
            <person name="Becker A."/>
            <person name="Gohl D.M."/>
            <person name="Silverstein K.A.T."/>
            <person name="Koren S."/>
            <person name="Bechman K.B."/>
            <person name="Herman A."/>
            <person name="Abrahante J.E."/>
            <person name="Garbe J."/>
        </authorList>
    </citation>
    <scope>NUCLEOTIDE SEQUENCE</scope>
    <source>
        <strain evidence="2">Duluth1</strain>
        <tissue evidence="2">Whole animal</tissue>
    </source>
</reference>
<feature type="signal peptide" evidence="1">
    <location>
        <begin position="1"/>
        <end position="23"/>
    </location>
</feature>
<organism evidence="2 3">
    <name type="scientific">Dreissena polymorpha</name>
    <name type="common">Zebra mussel</name>
    <name type="synonym">Mytilus polymorpha</name>
    <dbReference type="NCBI Taxonomy" id="45954"/>
    <lineage>
        <taxon>Eukaryota</taxon>
        <taxon>Metazoa</taxon>
        <taxon>Spiralia</taxon>
        <taxon>Lophotrochozoa</taxon>
        <taxon>Mollusca</taxon>
        <taxon>Bivalvia</taxon>
        <taxon>Autobranchia</taxon>
        <taxon>Heteroconchia</taxon>
        <taxon>Euheterodonta</taxon>
        <taxon>Imparidentia</taxon>
        <taxon>Neoheterodontei</taxon>
        <taxon>Myida</taxon>
        <taxon>Dreissenoidea</taxon>
        <taxon>Dreissenidae</taxon>
        <taxon>Dreissena</taxon>
    </lineage>
</organism>
<feature type="chain" id="PRO_5039600355" description="Secreted protein" evidence="1">
    <location>
        <begin position="24"/>
        <end position="107"/>
    </location>
</feature>
<keyword evidence="3" id="KW-1185">Reference proteome</keyword>
<evidence type="ECO:0000256" key="1">
    <source>
        <dbReference type="SAM" id="SignalP"/>
    </source>
</evidence>
<comment type="caution">
    <text evidence="2">The sequence shown here is derived from an EMBL/GenBank/DDBJ whole genome shotgun (WGS) entry which is preliminary data.</text>
</comment>
<reference evidence="2" key="1">
    <citation type="journal article" date="2019" name="bioRxiv">
        <title>The Genome of the Zebra Mussel, Dreissena polymorpha: A Resource for Invasive Species Research.</title>
        <authorList>
            <person name="McCartney M.A."/>
            <person name="Auch B."/>
            <person name="Kono T."/>
            <person name="Mallez S."/>
            <person name="Zhang Y."/>
            <person name="Obille A."/>
            <person name="Becker A."/>
            <person name="Abrahante J.E."/>
            <person name="Garbe J."/>
            <person name="Badalamenti J.P."/>
            <person name="Herman A."/>
            <person name="Mangelson H."/>
            <person name="Liachko I."/>
            <person name="Sullivan S."/>
            <person name="Sone E.D."/>
            <person name="Koren S."/>
            <person name="Silverstein K.A.T."/>
            <person name="Beckman K.B."/>
            <person name="Gohl D.M."/>
        </authorList>
    </citation>
    <scope>NUCLEOTIDE SEQUENCE</scope>
    <source>
        <strain evidence="2">Duluth1</strain>
        <tissue evidence="2">Whole animal</tissue>
    </source>
</reference>
<keyword evidence="1" id="KW-0732">Signal</keyword>
<proteinExistence type="predicted"/>
<name>A0A9D4HN32_DREPO</name>